<gene>
    <name evidence="1" type="ORF">RAG0_15220</name>
</gene>
<evidence type="ECO:0000313" key="2">
    <source>
        <dbReference type="Proteomes" id="UP000178912"/>
    </source>
</evidence>
<dbReference type="Proteomes" id="UP000178912">
    <property type="component" value="Unassembled WGS sequence"/>
</dbReference>
<name>A0A1E1LK76_9HELO</name>
<dbReference type="EMBL" id="FJUX01000134">
    <property type="protein sequence ID" value="CZT10896.1"/>
    <property type="molecule type" value="Genomic_DNA"/>
</dbReference>
<reference evidence="2" key="1">
    <citation type="submission" date="2016-03" db="EMBL/GenBank/DDBJ databases">
        <authorList>
            <person name="Guldener U."/>
        </authorList>
    </citation>
    <scope>NUCLEOTIDE SEQUENCE [LARGE SCALE GENOMIC DNA]</scope>
    <source>
        <strain evidence="2">04CH-RAC-A.6.1</strain>
    </source>
</reference>
<organism evidence="1 2">
    <name type="scientific">Rhynchosporium agropyri</name>
    <dbReference type="NCBI Taxonomy" id="914238"/>
    <lineage>
        <taxon>Eukaryota</taxon>
        <taxon>Fungi</taxon>
        <taxon>Dikarya</taxon>
        <taxon>Ascomycota</taxon>
        <taxon>Pezizomycotina</taxon>
        <taxon>Leotiomycetes</taxon>
        <taxon>Helotiales</taxon>
        <taxon>Ploettnerulaceae</taxon>
        <taxon>Rhynchosporium</taxon>
    </lineage>
</organism>
<dbReference type="AlphaFoldDB" id="A0A1E1LK76"/>
<keyword evidence="2" id="KW-1185">Reference proteome</keyword>
<accession>A0A1E1LK76</accession>
<sequence>MESIKSMATIGRTVTNGKSRALEDETEEAEVRQESFPIYELSWAKKLKPFLVQRFPQLKDKYQGSDVMKD</sequence>
<protein>
    <submittedName>
        <fullName evidence="1">Uncharacterized protein</fullName>
    </submittedName>
</protein>
<proteinExistence type="predicted"/>
<evidence type="ECO:0000313" key="1">
    <source>
        <dbReference type="EMBL" id="CZT10896.1"/>
    </source>
</evidence>